<dbReference type="Gene3D" id="3.40.50.300">
    <property type="entry name" value="P-loop containing nucleotide triphosphate hydrolases"/>
    <property type="match status" value="1"/>
</dbReference>
<reference evidence="7 8" key="1">
    <citation type="submission" date="2018-01" db="EMBL/GenBank/DDBJ databases">
        <title>Metagenomic assembled genomes from two thermal pools in the Uzon Caldera, Kamchatka, Russia.</title>
        <authorList>
            <person name="Wilkins L."/>
            <person name="Ettinger C."/>
        </authorList>
    </citation>
    <scope>NUCLEOTIDE SEQUENCE [LARGE SCALE GENOMIC DNA]</scope>
    <source>
        <strain evidence="7">ARK-04</strain>
    </source>
</reference>
<dbReference type="GO" id="GO:0016887">
    <property type="term" value="F:ATP hydrolysis activity"/>
    <property type="evidence" value="ECO:0007669"/>
    <property type="project" value="InterPro"/>
</dbReference>
<evidence type="ECO:0000256" key="1">
    <source>
        <dbReference type="ARBA" id="ARBA00005417"/>
    </source>
</evidence>
<keyword evidence="5" id="KW-0067">ATP-binding</keyword>
<evidence type="ECO:0000259" key="6">
    <source>
        <dbReference type="PROSITE" id="PS50893"/>
    </source>
</evidence>
<feature type="domain" description="ABC transporter" evidence="6">
    <location>
        <begin position="6"/>
        <end position="226"/>
    </location>
</feature>
<dbReference type="PANTHER" id="PTHR42711:SF5">
    <property type="entry name" value="ABC TRANSPORTER ATP-BINDING PROTEIN NATA"/>
    <property type="match status" value="1"/>
</dbReference>
<keyword evidence="4" id="KW-0547">Nucleotide-binding</keyword>
<dbReference type="InterPro" id="IPR050763">
    <property type="entry name" value="ABC_transporter_ATP-binding"/>
</dbReference>
<name>A0A2N7QAX6_9BACT</name>
<keyword evidence="3" id="KW-0536">Nodulation</keyword>
<evidence type="ECO:0000256" key="3">
    <source>
        <dbReference type="ARBA" id="ARBA00022458"/>
    </source>
</evidence>
<dbReference type="AlphaFoldDB" id="A0A2N7QAX6"/>
<gene>
    <name evidence="7" type="ORF">C0169_05325</name>
</gene>
<evidence type="ECO:0000256" key="2">
    <source>
        <dbReference type="ARBA" id="ARBA00022448"/>
    </source>
</evidence>
<protein>
    <submittedName>
        <fullName evidence="7">ABC transporter</fullName>
    </submittedName>
</protein>
<sequence>MNEHIIEVKNLVKTYEGKKVVKGEIFGLIGPNGAGKTTIIKILTTLVKPDKGEVFINGLNLFEEAQEIKKIIGVVPQENNLDRDLTVYENLLIYGLLYKVKDLKNRIKEILKLVELWERRNSLVSTLSGGMQRRLVIARAFLPDPPILFLDEPTVGLDPQIRRFIWEIIRKGKRIGKTIILTTHYIEEAENLCERVGIIHKGKLLAIGSPEELKERLGKFVVEHIDGNGKLIQWICKTKEEAYQLIQEKKIPLTIRAINLEDVFINFTGRRIE</sequence>
<dbReference type="EMBL" id="PNJD01000326">
    <property type="protein sequence ID" value="PMP95566.1"/>
    <property type="molecule type" value="Genomic_DNA"/>
</dbReference>
<dbReference type="GO" id="GO:0005524">
    <property type="term" value="F:ATP binding"/>
    <property type="evidence" value="ECO:0007669"/>
    <property type="project" value="UniProtKB-KW"/>
</dbReference>
<dbReference type="InterPro" id="IPR027417">
    <property type="entry name" value="P-loop_NTPase"/>
</dbReference>
<dbReference type="PANTHER" id="PTHR42711">
    <property type="entry name" value="ABC TRANSPORTER ATP-BINDING PROTEIN"/>
    <property type="match status" value="1"/>
</dbReference>
<comment type="similarity">
    <text evidence="1">Belongs to the ABC transporter superfamily.</text>
</comment>
<evidence type="ECO:0000256" key="5">
    <source>
        <dbReference type="ARBA" id="ARBA00022840"/>
    </source>
</evidence>
<dbReference type="SMART" id="SM00382">
    <property type="entry name" value="AAA"/>
    <property type="match status" value="1"/>
</dbReference>
<evidence type="ECO:0000256" key="4">
    <source>
        <dbReference type="ARBA" id="ARBA00022741"/>
    </source>
</evidence>
<dbReference type="SUPFAM" id="SSF52540">
    <property type="entry name" value="P-loop containing nucleoside triphosphate hydrolases"/>
    <property type="match status" value="1"/>
</dbReference>
<dbReference type="PROSITE" id="PS50893">
    <property type="entry name" value="ABC_TRANSPORTER_2"/>
    <property type="match status" value="1"/>
</dbReference>
<evidence type="ECO:0000313" key="7">
    <source>
        <dbReference type="EMBL" id="PMP95566.1"/>
    </source>
</evidence>
<dbReference type="InterPro" id="IPR017871">
    <property type="entry name" value="ABC_transporter-like_CS"/>
</dbReference>
<evidence type="ECO:0000313" key="8">
    <source>
        <dbReference type="Proteomes" id="UP000235619"/>
    </source>
</evidence>
<dbReference type="Proteomes" id="UP000235619">
    <property type="component" value="Unassembled WGS sequence"/>
</dbReference>
<proteinExistence type="inferred from homology"/>
<keyword evidence="2" id="KW-0813">Transport</keyword>
<accession>A0A2N7QAX6</accession>
<organism evidence="7 8">
    <name type="scientific">Thermodesulfobacterium geofontis</name>
    <dbReference type="NCBI Taxonomy" id="1295609"/>
    <lineage>
        <taxon>Bacteria</taxon>
        <taxon>Pseudomonadati</taxon>
        <taxon>Thermodesulfobacteriota</taxon>
        <taxon>Thermodesulfobacteria</taxon>
        <taxon>Thermodesulfobacteriales</taxon>
        <taxon>Thermodesulfobacteriaceae</taxon>
        <taxon>Thermodesulfobacterium</taxon>
    </lineage>
</organism>
<dbReference type="InterPro" id="IPR003439">
    <property type="entry name" value="ABC_transporter-like_ATP-bd"/>
</dbReference>
<comment type="caution">
    <text evidence="7">The sequence shown here is derived from an EMBL/GenBank/DDBJ whole genome shotgun (WGS) entry which is preliminary data.</text>
</comment>
<dbReference type="Pfam" id="PF00005">
    <property type="entry name" value="ABC_tran"/>
    <property type="match status" value="1"/>
</dbReference>
<dbReference type="PROSITE" id="PS00211">
    <property type="entry name" value="ABC_TRANSPORTER_1"/>
    <property type="match status" value="1"/>
</dbReference>
<dbReference type="InterPro" id="IPR003593">
    <property type="entry name" value="AAA+_ATPase"/>
</dbReference>